<name>A0A1Y1T2Z0_9FLAO</name>
<protein>
    <submittedName>
        <fullName evidence="1">Uncharacterized protein</fullName>
    </submittedName>
</protein>
<dbReference type="RefSeq" id="WP_139801312.1">
    <property type="nucleotide sequence ID" value="NZ_ARYN01000009.1"/>
</dbReference>
<comment type="caution">
    <text evidence="1">The sequence shown here is derived from an EMBL/GenBank/DDBJ whole genome shotgun (WGS) entry which is preliminary data.</text>
</comment>
<gene>
    <name evidence="1" type="ORF">IIF7_11263</name>
</gene>
<dbReference type="AlphaFoldDB" id="A0A1Y1T2Z0"/>
<proteinExistence type="predicted"/>
<sequence length="193" mass="20891">MACINKLSGDIEFDKCVDAPQAGVLDNAILINYDDIDFGASTSNGATITNLTLKSGATGYKLEWGKRLGSLASEFTPDAENLDGFSHSFLARLMTPSASTAERAAEIKEGRFVVVIETKYKGVDQLDAFKVLGWKSGLELSEMTMNSGENASSITFTISTYEGEYEDYPYSIFLETDYATSKASFDALFASVA</sequence>
<dbReference type="Proteomes" id="UP000192746">
    <property type="component" value="Unassembled WGS sequence"/>
</dbReference>
<evidence type="ECO:0000313" key="1">
    <source>
        <dbReference type="EMBL" id="ORL45397.1"/>
    </source>
</evidence>
<accession>A0A1Y1T2Z0</accession>
<dbReference type="OrthoDB" id="1342843at2"/>
<keyword evidence="2" id="KW-1185">Reference proteome</keyword>
<dbReference type="STRING" id="1185767.IIF7_11263"/>
<organism evidence="1 2">
    <name type="scientific">Zunongwangia atlantica 22II14-10F7</name>
    <dbReference type="NCBI Taxonomy" id="1185767"/>
    <lineage>
        <taxon>Bacteria</taxon>
        <taxon>Pseudomonadati</taxon>
        <taxon>Bacteroidota</taxon>
        <taxon>Flavobacteriia</taxon>
        <taxon>Flavobacteriales</taxon>
        <taxon>Flavobacteriaceae</taxon>
        <taxon>Zunongwangia</taxon>
    </lineage>
</organism>
<evidence type="ECO:0000313" key="2">
    <source>
        <dbReference type="Proteomes" id="UP000192746"/>
    </source>
</evidence>
<dbReference type="EMBL" id="ARYN01000009">
    <property type="protein sequence ID" value="ORL45397.1"/>
    <property type="molecule type" value="Genomic_DNA"/>
</dbReference>
<reference evidence="1 2" key="1">
    <citation type="submission" date="2013-04" db="EMBL/GenBank/DDBJ databases">
        <title>Zunongwangia sp. 22II14-10F7 Genome Sequencing.</title>
        <authorList>
            <person name="Lai Q."/>
            <person name="Shao Z."/>
        </authorList>
    </citation>
    <scope>NUCLEOTIDE SEQUENCE [LARGE SCALE GENOMIC DNA]</scope>
    <source>
        <strain evidence="1 2">22II14-10F7</strain>
    </source>
</reference>